<keyword evidence="3" id="KW-1185">Reference proteome</keyword>
<name>A0A0L6V6I0_9BASI</name>
<evidence type="ECO:0000313" key="3">
    <source>
        <dbReference type="Proteomes" id="UP000037035"/>
    </source>
</evidence>
<accession>A0A0L6V6I0</accession>
<dbReference type="Pfam" id="PF20515">
    <property type="entry name" value="2OG-FeII_Oxy_6"/>
    <property type="match status" value="1"/>
</dbReference>
<evidence type="ECO:0000259" key="1">
    <source>
        <dbReference type="Pfam" id="PF20515"/>
    </source>
</evidence>
<sequence>MSLVFHKKQKNITLSSTESEMNVLFDGEQENQWLKFLIKQLWKLKLDSKNFCVDNRGLMEKLKNFWSNSKTKHLNIKIKNLRKKFKNKEIDVQLIPSELMIADSLSKAALFSSMKKLQDKCLTVILSSNQEGSINSSASALSSIDHRIKPSAKIPAIQDHATIAMYSQTCRLLSSLKKFFDQNQFLLADSAYTSDWFTLPDYKGKELLDHQNVNFNYHLAQKNEGFHQVAHENLMQEYGIPNWSQDEWVEMKKDDGIEYSFESNVSVTYNGFHKKSHQDKKDINGWTYGIFSYIDKRTGKPIPSPSSYLGNGFLFPQHDYLIDFAKSNGIEILWQTTEFEHQTIQGPPSLQCYDLVTPLQDLNVMIL</sequence>
<dbReference type="OrthoDB" id="3344688at2759"/>
<reference evidence="2 3" key="1">
    <citation type="submission" date="2015-08" db="EMBL/GenBank/DDBJ databases">
        <title>Next Generation Sequencing and Analysis of the Genome of Puccinia sorghi L Schw, the Causal Agent of Maize Common Rust.</title>
        <authorList>
            <person name="Rochi L."/>
            <person name="Burguener G."/>
            <person name="Darino M."/>
            <person name="Turjanski A."/>
            <person name="Kreff E."/>
            <person name="Dieguez M.J."/>
            <person name="Sacco F."/>
        </authorList>
    </citation>
    <scope>NUCLEOTIDE SEQUENCE [LARGE SCALE GENOMIC DNA]</scope>
    <source>
        <strain evidence="2 3">RO10H11247</strain>
    </source>
</reference>
<feature type="domain" description="Tet-like 2OG-Fe(II) oxygenase" evidence="1">
    <location>
        <begin position="214"/>
        <end position="345"/>
    </location>
</feature>
<dbReference type="InterPro" id="IPR046798">
    <property type="entry name" value="2OG-FeII_Oxy_6"/>
</dbReference>
<proteinExistence type="predicted"/>
<protein>
    <recommendedName>
        <fullName evidence="1">Tet-like 2OG-Fe(II) oxygenase domain-containing protein</fullName>
    </recommendedName>
</protein>
<comment type="caution">
    <text evidence="2">The sequence shown here is derived from an EMBL/GenBank/DDBJ whole genome shotgun (WGS) entry which is preliminary data.</text>
</comment>
<dbReference type="Proteomes" id="UP000037035">
    <property type="component" value="Unassembled WGS sequence"/>
</dbReference>
<dbReference type="STRING" id="27349.A0A0L6V6I0"/>
<evidence type="ECO:0000313" key="2">
    <source>
        <dbReference type="EMBL" id="KNZ55740.1"/>
    </source>
</evidence>
<gene>
    <name evidence="2" type="ORF">VP01_2598g6</name>
</gene>
<dbReference type="VEuPathDB" id="FungiDB:VP01_2598g6"/>
<dbReference type="EMBL" id="LAVV01007499">
    <property type="protein sequence ID" value="KNZ55740.1"/>
    <property type="molecule type" value="Genomic_DNA"/>
</dbReference>
<dbReference type="CDD" id="cd09272">
    <property type="entry name" value="RNase_HI_RT_Ty1"/>
    <property type="match status" value="1"/>
</dbReference>
<organism evidence="2 3">
    <name type="scientific">Puccinia sorghi</name>
    <dbReference type="NCBI Taxonomy" id="27349"/>
    <lineage>
        <taxon>Eukaryota</taxon>
        <taxon>Fungi</taxon>
        <taxon>Dikarya</taxon>
        <taxon>Basidiomycota</taxon>
        <taxon>Pucciniomycotina</taxon>
        <taxon>Pucciniomycetes</taxon>
        <taxon>Pucciniales</taxon>
        <taxon>Pucciniaceae</taxon>
        <taxon>Puccinia</taxon>
    </lineage>
</organism>
<dbReference type="AlphaFoldDB" id="A0A0L6V6I0"/>